<dbReference type="KEGG" id="kbs:EPA93_46160"/>
<gene>
    <name evidence="4" type="ORF">EPA93_46160</name>
</gene>
<evidence type="ECO:0000313" key="5">
    <source>
        <dbReference type="Proteomes" id="UP000290365"/>
    </source>
</evidence>
<feature type="transmembrane region" description="Helical" evidence="2">
    <location>
        <begin position="112"/>
        <end position="131"/>
    </location>
</feature>
<dbReference type="EMBL" id="CP035758">
    <property type="protein sequence ID" value="QBD82959.1"/>
    <property type="molecule type" value="Genomic_DNA"/>
</dbReference>
<feature type="transmembrane region" description="Helical" evidence="2">
    <location>
        <begin position="162"/>
        <end position="182"/>
    </location>
</feature>
<organism evidence="4 5">
    <name type="scientific">Ktedonosporobacter rubrisoli</name>
    <dbReference type="NCBI Taxonomy" id="2509675"/>
    <lineage>
        <taxon>Bacteria</taxon>
        <taxon>Bacillati</taxon>
        <taxon>Chloroflexota</taxon>
        <taxon>Ktedonobacteria</taxon>
        <taxon>Ktedonobacterales</taxon>
        <taxon>Ktedonosporobacteraceae</taxon>
        <taxon>Ktedonosporobacter</taxon>
    </lineage>
</organism>
<keyword evidence="2" id="KW-0472">Membrane</keyword>
<feature type="transmembrane region" description="Helical" evidence="2">
    <location>
        <begin position="61"/>
        <end position="81"/>
    </location>
</feature>
<dbReference type="RefSeq" id="WP_129894027.1">
    <property type="nucleotide sequence ID" value="NZ_CP035758.1"/>
</dbReference>
<protein>
    <recommendedName>
        <fullName evidence="3">HAMP domain-containing protein</fullName>
    </recommendedName>
</protein>
<name>A0A4P6K430_KTERU</name>
<keyword evidence="2" id="KW-0812">Transmembrane</keyword>
<feature type="transmembrane region" description="Helical" evidence="2">
    <location>
        <begin position="194"/>
        <end position="218"/>
    </location>
</feature>
<accession>A0A4P6K430</accession>
<reference evidence="4 5" key="1">
    <citation type="submission" date="2019-01" db="EMBL/GenBank/DDBJ databases">
        <title>Ktedonosporobacter rubrisoli SCAWS-G2.</title>
        <authorList>
            <person name="Huang Y."/>
            <person name="Yan B."/>
        </authorList>
    </citation>
    <scope>NUCLEOTIDE SEQUENCE [LARGE SCALE GENOMIC DNA]</scope>
    <source>
        <strain evidence="4 5">SCAWS-G2</strain>
    </source>
</reference>
<feature type="coiled-coil region" evidence="1">
    <location>
        <begin position="303"/>
        <end position="330"/>
    </location>
</feature>
<feature type="transmembrane region" description="Helical" evidence="2">
    <location>
        <begin position="137"/>
        <end position="155"/>
    </location>
</feature>
<feature type="domain" description="HAMP" evidence="3">
    <location>
        <begin position="253"/>
        <end position="305"/>
    </location>
</feature>
<dbReference type="AlphaFoldDB" id="A0A4P6K430"/>
<keyword evidence="1" id="KW-0175">Coiled coil</keyword>
<sequence>MKDLFTHSVDNSRGDAKAPSYLTVQQRESKAFRWWYRLASPPIPGNLAPFKEKELFRRGRTGSQIIPALYVLLIISIPASITSTNSLLVLIIIAGLLTLTVATVLNRLGKINTAGCIIVATFTAFPVANIVTTPGGVNMLGLPLFGLLVLPLVCAVSFLPEWWVFIVGLINLIFTFLVLLYFPQTGELSAILTIDFPGIITPIILVQIIVSIVAYLWVHSTAQALRRADRAEEIAKLEHDLALQAEATAQQQQKLEVSIQKIVETHTRVANGDFNARVPLTSDNVLWPISGSLNNLLARVQRLRQYAAELEYVKLELQQTREENRRLARRLGDKPF</sequence>
<dbReference type="Proteomes" id="UP000290365">
    <property type="component" value="Chromosome"/>
</dbReference>
<keyword evidence="5" id="KW-1185">Reference proteome</keyword>
<evidence type="ECO:0000259" key="3">
    <source>
        <dbReference type="PROSITE" id="PS50885"/>
    </source>
</evidence>
<proteinExistence type="predicted"/>
<dbReference type="GO" id="GO:0016020">
    <property type="term" value="C:membrane"/>
    <property type="evidence" value="ECO:0007669"/>
    <property type="project" value="InterPro"/>
</dbReference>
<evidence type="ECO:0000256" key="2">
    <source>
        <dbReference type="SAM" id="Phobius"/>
    </source>
</evidence>
<dbReference type="GO" id="GO:0007165">
    <property type="term" value="P:signal transduction"/>
    <property type="evidence" value="ECO:0007669"/>
    <property type="project" value="InterPro"/>
</dbReference>
<dbReference type="InterPro" id="IPR003660">
    <property type="entry name" value="HAMP_dom"/>
</dbReference>
<dbReference type="OrthoDB" id="147233at2"/>
<evidence type="ECO:0000256" key="1">
    <source>
        <dbReference type="SAM" id="Coils"/>
    </source>
</evidence>
<keyword evidence="2" id="KW-1133">Transmembrane helix</keyword>
<evidence type="ECO:0000313" key="4">
    <source>
        <dbReference type="EMBL" id="QBD82959.1"/>
    </source>
</evidence>
<dbReference type="PROSITE" id="PS50885">
    <property type="entry name" value="HAMP"/>
    <property type="match status" value="1"/>
</dbReference>
<feature type="transmembrane region" description="Helical" evidence="2">
    <location>
        <begin position="87"/>
        <end position="105"/>
    </location>
</feature>